<feature type="signal peptide" evidence="1">
    <location>
        <begin position="1"/>
        <end position="24"/>
    </location>
</feature>
<feature type="chain" id="PRO_5045434874" evidence="1">
    <location>
        <begin position="25"/>
        <end position="436"/>
    </location>
</feature>
<dbReference type="Proteomes" id="UP001501207">
    <property type="component" value="Unassembled WGS sequence"/>
</dbReference>
<dbReference type="Gene3D" id="2.40.160.60">
    <property type="entry name" value="Outer membrane protein transport protein (OMPP1/FadL/TodX)"/>
    <property type="match status" value="1"/>
</dbReference>
<sequence length="436" mass="47985">MRAVTVKLGALFLLLLTEWMPAAAQNSPYSRYGLGDLTDGRNAINQAMGGVSQAYADGQSLNFNNPASYANLQLTTLDVGMNGSFSTLSDKGNNTFHSGSASLSYLQLGVPLKRGGGWGLNFGLVPVSKMDYNIRRHDTLTEIGTGVDKLYQGTGGLYQAFIGTGVRIKGIRLGINAGYLFGSLEHSEQFIYPNDTLHLYSSDMRQNTSFGSFFWSAGAQAHIKLASNLHLELGASGSSRQNLSARRSLLQETFFSSGDPSDPSPQNLDTVKYEGGEKGKIIYPQQLRFGILLHDNEHWMLGADYEMGQWDDYRFYKTTDSVQNNWKLRIGGQFIPNATASGKGYWSRVAYRAGIYTGSDYLLTPGGDLNVFAFTFGAGLPIRNFVPNARGQFTTLNLGFEVGKRGGDSNPLSERFFRINLGLDLSDIWFNKNKFR</sequence>
<comment type="caution">
    <text evidence="2">The sequence shown here is derived from an EMBL/GenBank/DDBJ whole genome shotgun (WGS) entry which is preliminary data.</text>
</comment>
<reference evidence="3" key="1">
    <citation type="journal article" date="2019" name="Int. J. Syst. Evol. Microbiol.">
        <title>The Global Catalogue of Microorganisms (GCM) 10K type strain sequencing project: providing services to taxonomists for standard genome sequencing and annotation.</title>
        <authorList>
            <consortium name="The Broad Institute Genomics Platform"/>
            <consortium name="The Broad Institute Genome Sequencing Center for Infectious Disease"/>
            <person name="Wu L."/>
            <person name="Ma J."/>
        </authorList>
    </citation>
    <scope>NUCLEOTIDE SEQUENCE [LARGE SCALE GENOMIC DNA]</scope>
    <source>
        <strain evidence="3">JCM 17664</strain>
    </source>
</reference>
<keyword evidence="1" id="KW-0732">Signal</keyword>
<proteinExistence type="predicted"/>
<dbReference type="EMBL" id="BAABFN010000001">
    <property type="protein sequence ID" value="GAA4301174.1"/>
    <property type="molecule type" value="Genomic_DNA"/>
</dbReference>
<dbReference type="SUPFAM" id="SSF56935">
    <property type="entry name" value="Porins"/>
    <property type="match status" value="1"/>
</dbReference>
<evidence type="ECO:0000313" key="3">
    <source>
        <dbReference type="Proteomes" id="UP001501207"/>
    </source>
</evidence>
<evidence type="ECO:0000256" key="1">
    <source>
        <dbReference type="SAM" id="SignalP"/>
    </source>
</evidence>
<evidence type="ECO:0000313" key="2">
    <source>
        <dbReference type="EMBL" id="GAA4301174.1"/>
    </source>
</evidence>
<keyword evidence="3" id="KW-1185">Reference proteome</keyword>
<organism evidence="2 3">
    <name type="scientific">Compostibacter hankyongensis</name>
    <dbReference type="NCBI Taxonomy" id="1007089"/>
    <lineage>
        <taxon>Bacteria</taxon>
        <taxon>Pseudomonadati</taxon>
        <taxon>Bacteroidota</taxon>
        <taxon>Chitinophagia</taxon>
        <taxon>Chitinophagales</taxon>
        <taxon>Chitinophagaceae</taxon>
        <taxon>Compostibacter</taxon>
    </lineage>
</organism>
<gene>
    <name evidence="2" type="ORF">GCM10023143_02720</name>
</gene>
<protein>
    <submittedName>
        <fullName evidence="2">Outer membrane protein transport protein</fullName>
    </submittedName>
</protein>
<accession>A0ABP8FDK0</accession>
<name>A0ABP8FDK0_9BACT</name>